<evidence type="ECO:0000259" key="7">
    <source>
        <dbReference type="SMART" id="SM00842"/>
    </source>
</evidence>
<dbReference type="AlphaFoldDB" id="A0A2W5FQQ8"/>
<dbReference type="InterPro" id="IPR050696">
    <property type="entry name" value="FtsA/MreB"/>
</dbReference>
<accession>A0A2W5FQQ8</accession>
<evidence type="ECO:0000256" key="4">
    <source>
        <dbReference type="ARBA" id="ARBA00023306"/>
    </source>
</evidence>
<dbReference type="GO" id="GO:0032153">
    <property type="term" value="C:cell division site"/>
    <property type="evidence" value="ECO:0007669"/>
    <property type="project" value="UniProtKB-UniRule"/>
</dbReference>
<keyword evidence="2 5" id="KW-0132">Cell division</keyword>
<dbReference type="NCBIfam" id="TIGR01174">
    <property type="entry name" value="ftsA"/>
    <property type="match status" value="1"/>
</dbReference>
<dbReference type="EMBL" id="QFOT01000016">
    <property type="protein sequence ID" value="PZP56754.1"/>
    <property type="molecule type" value="Genomic_DNA"/>
</dbReference>
<evidence type="ECO:0000313" key="8">
    <source>
        <dbReference type="EMBL" id="PZP56754.1"/>
    </source>
</evidence>
<evidence type="ECO:0000256" key="1">
    <source>
        <dbReference type="ARBA" id="ARBA00022475"/>
    </source>
</evidence>
<feature type="domain" description="SHS2" evidence="7">
    <location>
        <begin position="12"/>
        <end position="208"/>
    </location>
</feature>
<organism evidence="8 9">
    <name type="scientific">Micavibrio aeruginosavorus</name>
    <dbReference type="NCBI Taxonomy" id="349221"/>
    <lineage>
        <taxon>Bacteria</taxon>
        <taxon>Pseudomonadati</taxon>
        <taxon>Bdellovibrionota</taxon>
        <taxon>Bdellovibrionia</taxon>
        <taxon>Bdellovibrionales</taxon>
        <taxon>Pseudobdellovibrionaceae</taxon>
        <taxon>Micavibrio</taxon>
    </lineage>
</organism>
<comment type="similarity">
    <text evidence="5 6">Belongs to the FtsA/MreB family.</text>
</comment>
<dbReference type="SUPFAM" id="SSF53067">
    <property type="entry name" value="Actin-like ATPase domain"/>
    <property type="match status" value="2"/>
</dbReference>
<evidence type="ECO:0000256" key="3">
    <source>
        <dbReference type="ARBA" id="ARBA00023136"/>
    </source>
</evidence>
<dbReference type="Gene3D" id="3.30.420.40">
    <property type="match status" value="2"/>
</dbReference>
<keyword evidence="1 5" id="KW-1003">Cell membrane</keyword>
<dbReference type="GO" id="GO:0009898">
    <property type="term" value="C:cytoplasmic side of plasma membrane"/>
    <property type="evidence" value="ECO:0007669"/>
    <property type="project" value="UniProtKB-UniRule"/>
</dbReference>
<dbReference type="SMART" id="SM00842">
    <property type="entry name" value="FtsA"/>
    <property type="match status" value="1"/>
</dbReference>
<dbReference type="PANTHER" id="PTHR32432:SF4">
    <property type="entry name" value="CELL DIVISION PROTEIN FTSA"/>
    <property type="match status" value="1"/>
</dbReference>
<comment type="function">
    <text evidence="5 6">Cell division protein that is involved in the assembly of the Z ring. May serve as a membrane anchor for the Z ring.</text>
</comment>
<dbReference type="HAMAP" id="MF_02033">
    <property type="entry name" value="FtsA"/>
    <property type="match status" value="1"/>
</dbReference>
<keyword evidence="4 5" id="KW-0131">Cell cycle</keyword>
<comment type="subcellular location">
    <subcellularLocation>
        <location evidence="5">Cell membrane</location>
        <topology evidence="5">Peripheral membrane protein</topology>
        <orientation evidence="5">Cytoplasmic side</orientation>
    </subcellularLocation>
    <text evidence="5">Localizes to the Z ring in an FtsZ-dependent manner. Targeted to the membrane through a conserved C-terminal amphipathic helix.</text>
</comment>
<dbReference type="Proteomes" id="UP000249739">
    <property type="component" value="Unassembled WGS sequence"/>
</dbReference>
<dbReference type="Pfam" id="PF02491">
    <property type="entry name" value="SHS2_FTSA"/>
    <property type="match status" value="1"/>
</dbReference>
<reference evidence="8 9" key="1">
    <citation type="submission" date="2017-08" db="EMBL/GenBank/DDBJ databases">
        <title>Infants hospitalized years apart are colonized by the same room-sourced microbial strains.</title>
        <authorList>
            <person name="Brooks B."/>
            <person name="Olm M.R."/>
            <person name="Firek B.A."/>
            <person name="Baker R."/>
            <person name="Thomas B.C."/>
            <person name="Morowitz M.J."/>
            <person name="Banfield J.F."/>
        </authorList>
    </citation>
    <scope>NUCLEOTIDE SEQUENCE [LARGE SCALE GENOMIC DNA]</scope>
    <source>
        <strain evidence="8">S2_006_000_R2_64</strain>
    </source>
</reference>
<dbReference type="PANTHER" id="PTHR32432">
    <property type="entry name" value="CELL DIVISION PROTEIN FTSA-RELATED"/>
    <property type="match status" value="1"/>
</dbReference>
<evidence type="ECO:0000313" key="9">
    <source>
        <dbReference type="Proteomes" id="UP000249739"/>
    </source>
</evidence>
<dbReference type="InterPro" id="IPR043129">
    <property type="entry name" value="ATPase_NBD"/>
</dbReference>
<proteinExistence type="inferred from homology"/>
<keyword evidence="3 5" id="KW-0472">Membrane</keyword>
<sequence length="426" mass="45753">MAKKLQPKGSLIAALDIGSSKIACFIAKVKDDNGNIDLIGIGHQASQGIRSGTIIDLDAAESSIRQAVHAAEHMAAEVTRGYPLREVIINVPAVHTQSHLMRVDVQVLGEAVTDNDIRRALAKAQDQAVQQNNSTPVELIHTIPTAFRIDGHEGIKEPRGLYGQMLEVDVHLVTGNMGGLRNIASCIESSHLDITALCSSPYAAGLAALVDDEMDLGCTVIDMGGGTTSIAVFQGRELIYADALPIGGQHVTSDIAKGLTTSIAAAERLKTLYGGAIATMTDDKDLIDVPQLGEDEHTLPNHVPRSYLVSIIQPRIEETFEMVRARLNDVGLSHVAGRRVVLTGGASQISGQRELAQMVLDKQVRLGRPMRLQGLPDAVAGPAFATTAGLMHYVTERTEEMPAEIMSNVDAGSLFQRAKMWLKENW</sequence>
<name>A0A2W5FQQ8_9BACT</name>
<evidence type="ECO:0000256" key="2">
    <source>
        <dbReference type="ARBA" id="ARBA00022618"/>
    </source>
</evidence>
<dbReference type="InterPro" id="IPR003494">
    <property type="entry name" value="SHS2_FtsA"/>
</dbReference>
<evidence type="ECO:0000256" key="5">
    <source>
        <dbReference type="HAMAP-Rule" id="MF_02033"/>
    </source>
</evidence>
<dbReference type="PIRSF" id="PIRSF003101">
    <property type="entry name" value="FtsA"/>
    <property type="match status" value="1"/>
</dbReference>
<dbReference type="GO" id="GO:0043093">
    <property type="term" value="P:FtsZ-dependent cytokinesis"/>
    <property type="evidence" value="ECO:0007669"/>
    <property type="project" value="UniProtKB-UniRule"/>
</dbReference>
<dbReference type="InterPro" id="IPR020823">
    <property type="entry name" value="Cell_div_FtsA"/>
</dbReference>
<gene>
    <name evidence="5 8" type="primary">ftsA</name>
    <name evidence="8" type="ORF">DI586_02695</name>
</gene>
<evidence type="ECO:0000256" key="6">
    <source>
        <dbReference type="PIRNR" id="PIRNR003101"/>
    </source>
</evidence>
<comment type="subunit">
    <text evidence="5">Self-interacts. Interacts with FtsZ.</text>
</comment>
<dbReference type="Pfam" id="PF14450">
    <property type="entry name" value="FtsA"/>
    <property type="match status" value="1"/>
</dbReference>
<comment type="caution">
    <text evidence="8">The sequence shown here is derived from an EMBL/GenBank/DDBJ whole genome shotgun (WGS) entry which is preliminary data.</text>
</comment>
<protein>
    <recommendedName>
        <fullName evidence="5 6">Cell division protein FtsA</fullName>
    </recommendedName>
</protein>
<dbReference type="CDD" id="cd24048">
    <property type="entry name" value="ASKHA_NBD_FtsA"/>
    <property type="match status" value="1"/>
</dbReference>